<dbReference type="Proteomes" id="UP000749646">
    <property type="component" value="Unassembled WGS sequence"/>
</dbReference>
<accession>A0A9P6SR88</accession>
<proteinExistence type="predicted"/>
<dbReference type="GO" id="GO:0004252">
    <property type="term" value="F:serine-type endopeptidase activity"/>
    <property type="evidence" value="ECO:0007669"/>
    <property type="project" value="InterPro"/>
</dbReference>
<reference evidence="2" key="1">
    <citation type="journal article" date="2020" name="Fungal Divers.">
        <title>Resolving the Mortierellaceae phylogeny through synthesis of multi-gene phylogenetics and phylogenomics.</title>
        <authorList>
            <person name="Vandepol N."/>
            <person name="Liber J."/>
            <person name="Desiro A."/>
            <person name="Na H."/>
            <person name="Kennedy M."/>
            <person name="Barry K."/>
            <person name="Grigoriev I.V."/>
            <person name="Miller A.N."/>
            <person name="O'Donnell K."/>
            <person name="Stajich J.E."/>
            <person name="Bonito G."/>
        </authorList>
    </citation>
    <scope>NUCLEOTIDE SEQUENCE</scope>
    <source>
        <strain evidence="2">MES-2147</strain>
    </source>
</reference>
<dbReference type="GO" id="GO:0006508">
    <property type="term" value="P:proteolysis"/>
    <property type="evidence" value="ECO:0007669"/>
    <property type="project" value="InterPro"/>
</dbReference>
<dbReference type="OrthoDB" id="2369753at2759"/>
<evidence type="ECO:0000313" key="3">
    <source>
        <dbReference type="Proteomes" id="UP000749646"/>
    </source>
</evidence>
<dbReference type="SUPFAM" id="SSF52025">
    <property type="entry name" value="PA domain"/>
    <property type="match status" value="1"/>
</dbReference>
<gene>
    <name evidence="2" type="ORF">BGZ65_013013</name>
</gene>
<keyword evidence="3" id="KW-1185">Reference proteome</keyword>
<dbReference type="Gene3D" id="3.50.30.30">
    <property type="match status" value="1"/>
</dbReference>
<dbReference type="AlphaFoldDB" id="A0A9P6SR88"/>
<organism evidence="2 3">
    <name type="scientific">Modicella reniformis</name>
    <dbReference type="NCBI Taxonomy" id="1440133"/>
    <lineage>
        <taxon>Eukaryota</taxon>
        <taxon>Fungi</taxon>
        <taxon>Fungi incertae sedis</taxon>
        <taxon>Mucoromycota</taxon>
        <taxon>Mortierellomycotina</taxon>
        <taxon>Mortierellomycetes</taxon>
        <taxon>Mortierellales</taxon>
        <taxon>Mortierellaceae</taxon>
        <taxon>Modicella</taxon>
    </lineage>
</organism>
<feature type="non-terminal residue" evidence="2">
    <location>
        <position position="232"/>
    </location>
</feature>
<sequence length="232" mass="24107">MSLGQSSAYKYNPISILGEKLVARGMAVIAAACNDGSDGVWMVCDTGLGDLATSVASFDNAYGIYHSFTYGSSVSYPYSPSASWGKVINLPASATLVPIFEQGGSLSDGCEDTIYNGVDVKGKVVLAIGDLSRCDSVKRGEHAQKAGAAALLVQTTPMGLGKLNGNASFPMASIENKAGDDLIAAWKKSHSTKFTWSKSVSNFLVEGGGGPSYFSSRGLDGELRSKPDIAAP</sequence>
<dbReference type="InterPro" id="IPR003137">
    <property type="entry name" value="PA_domain"/>
</dbReference>
<dbReference type="InterPro" id="IPR036852">
    <property type="entry name" value="Peptidase_S8/S53_dom_sf"/>
</dbReference>
<dbReference type="EMBL" id="JAAAHW010002482">
    <property type="protein sequence ID" value="KAF9991864.1"/>
    <property type="molecule type" value="Genomic_DNA"/>
</dbReference>
<dbReference type="Gene3D" id="3.40.50.200">
    <property type="entry name" value="Peptidase S8/S53 domain"/>
    <property type="match status" value="1"/>
</dbReference>
<protein>
    <recommendedName>
        <fullName evidence="1">PA domain-containing protein</fullName>
    </recommendedName>
</protein>
<feature type="domain" description="PA" evidence="1">
    <location>
        <begin position="95"/>
        <end position="182"/>
    </location>
</feature>
<dbReference type="Pfam" id="PF02225">
    <property type="entry name" value="PA"/>
    <property type="match status" value="1"/>
</dbReference>
<dbReference type="InterPro" id="IPR046450">
    <property type="entry name" value="PA_dom_sf"/>
</dbReference>
<evidence type="ECO:0000259" key="1">
    <source>
        <dbReference type="Pfam" id="PF02225"/>
    </source>
</evidence>
<comment type="caution">
    <text evidence="2">The sequence shown here is derived from an EMBL/GenBank/DDBJ whole genome shotgun (WGS) entry which is preliminary data.</text>
</comment>
<dbReference type="SUPFAM" id="SSF52743">
    <property type="entry name" value="Subtilisin-like"/>
    <property type="match status" value="1"/>
</dbReference>
<evidence type="ECO:0000313" key="2">
    <source>
        <dbReference type="EMBL" id="KAF9991864.1"/>
    </source>
</evidence>
<name>A0A9P6SR88_9FUNG</name>